<keyword evidence="1" id="KW-0732">Signal</keyword>
<dbReference type="KEGG" id="psoj:PHYSODRAFT_254356"/>
<dbReference type="AlphaFoldDB" id="G4ZK75"/>
<name>G4ZK75_PHYSP</name>
<organism evidence="2 3">
    <name type="scientific">Phytophthora sojae (strain P6497)</name>
    <name type="common">Soybean stem and root rot agent</name>
    <name type="synonym">Phytophthora megasperma f. sp. glycines</name>
    <dbReference type="NCBI Taxonomy" id="1094619"/>
    <lineage>
        <taxon>Eukaryota</taxon>
        <taxon>Sar</taxon>
        <taxon>Stramenopiles</taxon>
        <taxon>Oomycota</taxon>
        <taxon>Peronosporomycetes</taxon>
        <taxon>Peronosporales</taxon>
        <taxon>Peronosporaceae</taxon>
        <taxon>Phytophthora</taxon>
    </lineage>
</organism>
<evidence type="ECO:0000313" key="3">
    <source>
        <dbReference type="Proteomes" id="UP000002640"/>
    </source>
</evidence>
<proteinExistence type="predicted"/>
<dbReference type="RefSeq" id="XP_009528628.1">
    <property type="nucleotide sequence ID" value="XM_009530333.1"/>
</dbReference>
<dbReference type="InParanoid" id="G4ZK75"/>
<evidence type="ECO:0000313" key="2">
    <source>
        <dbReference type="EMBL" id="EGZ14879.1"/>
    </source>
</evidence>
<dbReference type="GeneID" id="20638497"/>
<protein>
    <submittedName>
        <fullName evidence="2">Neutral zinc metallopeptidase</fullName>
    </submittedName>
</protein>
<feature type="chain" id="PRO_5003472582" evidence="1">
    <location>
        <begin position="18"/>
        <end position="259"/>
    </location>
</feature>
<dbReference type="SUPFAM" id="SSF55486">
    <property type="entry name" value="Metalloproteases ('zincins'), catalytic domain"/>
    <property type="match status" value="1"/>
</dbReference>
<reference evidence="2 3" key="1">
    <citation type="journal article" date="2006" name="Science">
        <title>Phytophthora genome sequences uncover evolutionary origins and mechanisms of pathogenesis.</title>
        <authorList>
            <person name="Tyler B.M."/>
            <person name="Tripathy S."/>
            <person name="Zhang X."/>
            <person name="Dehal P."/>
            <person name="Jiang R.H."/>
            <person name="Aerts A."/>
            <person name="Arredondo F.D."/>
            <person name="Baxter L."/>
            <person name="Bensasson D."/>
            <person name="Beynon J.L."/>
            <person name="Chapman J."/>
            <person name="Damasceno C.M."/>
            <person name="Dorrance A.E."/>
            <person name="Dou D."/>
            <person name="Dickerman A.W."/>
            <person name="Dubchak I.L."/>
            <person name="Garbelotto M."/>
            <person name="Gijzen M."/>
            <person name="Gordon S.G."/>
            <person name="Govers F."/>
            <person name="Grunwald N.J."/>
            <person name="Huang W."/>
            <person name="Ivors K.L."/>
            <person name="Jones R.W."/>
            <person name="Kamoun S."/>
            <person name="Krampis K."/>
            <person name="Lamour K.H."/>
            <person name="Lee M.K."/>
            <person name="McDonald W.H."/>
            <person name="Medina M."/>
            <person name="Meijer H.J."/>
            <person name="Nordberg E.K."/>
            <person name="Maclean D.J."/>
            <person name="Ospina-Giraldo M.D."/>
            <person name="Morris P.F."/>
            <person name="Phuntumart V."/>
            <person name="Putnam N.H."/>
            <person name="Rash S."/>
            <person name="Rose J.K."/>
            <person name="Sakihama Y."/>
            <person name="Salamov A.A."/>
            <person name="Savidor A."/>
            <person name="Scheuring C.F."/>
            <person name="Smith B.M."/>
            <person name="Sobral B.W."/>
            <person name="Terry A."/>
            <person name="Torto-Alalibo T.A."/>
            <person name="Win J."/>
            <person name="Xu Z."/>
            <person name="Zhang H."/>
            <person name="Grigoriev I.V."/>
            <person name="Rokhsar D.S."/>
            <person name="Boore J.L."/>
        </authorList>
    </citation>
    <scope>NUCLEOTIDE SEQUENCE [LARGE SCALE GENOMIC DNA]</scope>
    <source>
        <strain evidence="2 3">P6497</strain>
    </source>
</reference>
<dbReference type="PANTHER" id="PTHR35606:SF4">
    <property type="entry name" value="CELLULOSE-BINDING FAMILY II PROTEIN"/>
    <property type="match status" value="1"/>
</dbReference>
<dbReference type="PANTHER" id="PTHR35606">
    <property type="entry name" value="CELLULOSE-BINDING FAMILY II PROTEIN"/>
    <property type="match status" value="1"/>
</dbReference>
<gene>
    <name evidence="2" type="ORF">PHYSODRAFT_254356</name>
</gene>
<evidence type="ECO:0000256" key="1">
    <source>
        <dbReference type="SAM" id="SignalP"/>
    </source>
</evidence>
<sequence>MVPSLLSSVSAVVLATALCVVGSPYISPKDLQWIWDNRMKSDMTGHDNWIIDHIVKNKGSLNYCVRWDSQTIKLTKETAQKIEAMLARQYAAWNRWLIGYNCWPYDEININIVDWAARKASDLEWSDNSLGKIYIGDLDQDGDHQCPRTATGRRTSSGCEGKPFDVSLWPTEEMTGGLGNYNFQQFGIETLLDGIDNEQLTVAAHEIGHRFGLPDFYEMPQPPNFKPCLMWGLSTDTMKDTDGWMVRRVLENKKPNYHF</sequence>
<feature type="signal peptide" evidence="1">
    <location>
        <begin position="1"/>
        <end position="17"/>
    </location>
</feature>
<keyword evidence="3" id="KW-1185">Reference proteome</keyword>
<dbReference type="Proteomes" id="UP000002640">
    <property type="component" value="Unassembled WGS sequence"/>
</dbReference>
<accession>G4ZK75</accession>
<dbReference type="EMBL" id="JH159155">
    <property type="protein sequence ID" value="EGZ14879.1"/>
    <property type="molecule type" value="Genomic_DNA"/>
</dbReference>